<evidence type="ECO:0000313" key="9">
    <source>
        <dbReference type="EMBL" id="QQP90595.1"/>
    </source>
</evidence>
<dbReference type="PANTHER" id="PTHR32196">
    <property type="entry name" value="ABC TRANSPORTER PERMEASE PROTEIN YPHD-RELATED-RELATED"/>
    <property type="match status" value="1"/>
</dbReference>
<feature type="transmembrane region" description="Helical" evidence="8">
    <location>
        <begin position="221"/>
        <end position="242"/>
    </location>
</feature>
<feature type="transmembrane region" description="Helical" evidence="8">
    <location>
        <begin position="306"/>
        <end position="323"/>
    </location>
</feature>
<dbReference type="InterPro" id="IPR001851">
    <property type="entry name" value="ABC_transp_permease"/>
</dbReference>
<keyword evidence="6 8" id="KW-1133">Transmembrane helix</keyword>
<gene>
    <name evidence="9" type="ORF">IGS68_04955</name>
</gene>
<evidence type="ECO:0000256" key="8">
    <source>
        <dbReference type="SAM" id="Phobius"/>
    </source>
</evidence>
<dbReference type="EMBL" id="CP067420">
    <property type="protein sequence ID" value="QQP90595.1"/>
    <property type="molecule type" value="Genomic_DNA"/>
</dbReference>
<reference evidence="9" key="1">
    <citation type="submission" date="2021-02" db="EMBL/GenBank/DDBJ databases">
        <title>Skermanella TT6 skin isolate.</title>
        <authorList>
            <person name="Lee K."/>
            <person name="Ganzorig M."/>
        </authorList>
    </citation>
    <scope>NUCLEOTIDE SEQUENCE</scope>
    <source>
        <strain evidence="9">TT6</strain>
    </source>
</reference>
<dbReference type="CDD" id="cd06579">
    <property type="entry name" value="TM_PBP1_transp_AraH_like"/>
    <property type="match status" value="1"/>
</dbReference>
<feature type="transmembrane region" description="Helical" evidence="8">
    <location>
        <begin position="130"/>
        <end position="150"/>
    </location>
</feature>
<keyword evidence="3" id="KW-1003">Cell membrane</keyword>
<evidence type="ECO:0000256" key="5">
    <source>
        <dbReference type="ARBA" id="ARBA00022692"/>
    </source>
</evidence>
<keyword evidence="4" id="KW-0997">Cell inner membrane</keyword>
<feature type="transmembrane region" description="Helical" evidence="8">
    <location>
        <begin position="103"/>
        <end position="124"/>
    </location>
</feature>
<evidence type="ECO:0000256" key="2">
    <source>
        <dbReference type="ARBA" id="ARBA00022448"/>
    </source>
</evidence>
<feature type="transmembrane region" description="Helical" evidence="8">
    <location>
        <begin position="263"/>
        <end position="294"/>
    </location>
</feature>
<evidence type="ECO:0000256" key="6">
    <source>
        <dbReference type="ARBA" id="ARBA00022989"/>
    </source>
</evidence>
<keyword evidence="7 8" id="KW-0472">Membrane</keyword>
<feature type="transmembrane region" description="Helical" evidence="8">
    <location>
        <begin position="23"/>
        <end position="40"/>
    </location>
</feature>
<evidence type="ECO:0000256" key="1">
    <source>
        <dbReference type="ARBA" id="ARBA00004651"/>
    </source>
</evidence>
<proteinExistence type="predicted"/>
<protein>
    <submittedName>
        <fullName evidence="9">ABC transporter permease</fullName>
    </submittedName>
</protein>
<keyword evidence="10" id="KW-1185">Reference proteome</keyword>
<evidence type="ECO:0000313" key="10">
    <source>
        <dbReference type="Proteomes" id="UP000595197"/>
    </source>
</evidence>
<feature type="transmembrane region" description="Helical" evidence="8">
    <location>
        <begin position="171"/>
        <end position="192"/>
    </location>
</feature>
<accession>A0ABX7B881</accession>
<dbReference type="Proteomes" id="UP000595197">
    <property type="component" value="Chromosome"/>
</dbReference>
<keyword evidence="2" id="KW-0813">Transport</keyword>
<organism evidence="9 10">
    <name type="scientific">Skermanella cutis</name>
    <dbReference type="NCBI Taxonomy" id="2775420"/>
    <lineage>
        <taxon>Bacteria</taxon>
        <taxon>Pseudomonadati</taxon>
        <taxon>Pseudomonadota</taxon>
        <taxon>Alphaproteobacteria</taxon>
        <taxon>Rhodospirillales</taxon>
        <taxon>Azospirillaceae</taxon>
        <taxon>Skermanella</taxon>
    </lineage>
</organism>
<dbReference type="Pfam" id="PF02653">
    <property type="entry name" value="BPD_transp_2"/>
    <property type="match status" value="1"/>
</dbReference>
<evidence type="ECO:0000256" key="4">
    <source>
        <dbReference type="ARBA" id="ARBA00022519"/>
    </source>
</evidence>
<dbReference type="RefSeq" id="WP_201077797.1">
    <property type="nucleotide sequence ID" value="NZ_CP067420.1"/>
</dbReference>
<feature type="transmembrane region" description="Helical" evidence="8">
    <location>
        <begin position="79"/>
        <end position="96"/>
    </location>
</feature>
<dbReference type="PANTHER" id="PTHR32196:SF21">
    <property type="entry name" value="ABC TRANSPORTER PERMEASE PROTEIN YPHD-RELATED"/>
    <property type="match status" value="1"/>
</dbReference>
<name>A0ABX7B881_9PROT</name>
<feature type="transmembrane region" description="Helical" evidence="8">
    <location>
        <begin position="52"/>
        <end position="73"/>
    </location>
</feature>
<evidence type="ECO:0000256" key="3">
    <source>
        <dbReference type="ARBA" id="ARBA00022475"/>
    </source>
</evidence>
<keyword evidence="5 8" id="KW-0812">Transmembrane</keyword>
<sequence>MTALPARRPAASSLSQWIETRRWVWSLIGILILWLVLSVLTSRLSVQSLSGVAASAAFLLFPALGQMFVVTTGRGNIDLSIPSVITLTAFLAVNIIDGSDARLPLGLLTVAAVGLGLGAVNAALVLWLRIPAMIATLATGYVLATATLLANRTFSTYQVSPALAWFATGRIAGIPVIVLAAVAATALAAFVLHRTVFGRALSAVGQNQRAAELSGLPAAKVIAITFLASGAAAGLTGALLSARAGGAFLDMGSPFLLQSVGAVVLGGTLIFGGSATALGTLFGSVLLVLIVTTMQIAGLPGGTQEIIQGAVIIAVLALAGAAGRGRRG</sequence>
<comment type="subcellular location">
    <subcellularLocation>
        <location evidence="1">Cell membrane</location>
        <topology evidence="1">Multi-pass membrane protein</topology>
    </subcellularLocation>
</comment>
<evidence type="ECO:0000256" key="7">
    <source>
        <dbReference type="ARBA" id="ARBA00023136"/>
    </source>
</evidence>